<dbReference type="InterPro" id="IPR011008">
    <property type="entry name" value="Dimeric_a/b-barrel"/>
</dbReference>
<evidence type="ECO:0000259" key="1">
    <source>
        <dbReference type="Pfam" id="PF07045"/>
    </source>
</evidence>
<dbReference type="AlphaFoldDB" id="A0AAP8Q0Q8"/>
<proteinExistence type="predicted"/>
<dbReference type="PANTHER" id="PTHR41521">
    <property type="match status" value="1"/>
</dbReference>
<organism evidence="3 5">
    <name type="scientific">Dickeya solani</name>
    <dbReference type="NCBI Taxonomy" id="1089444"/>
    <lineage>
        <taxon>Bacteria</taxon>
        <taxon>Pseudomonadati</taxon>
        <taxon>Pseudomonadota</taxon>
        <taxon>Gammaproteobacteria</taxon>
        <taxon>Enterobacterales</taxon>
        <taxon>Pectobacteriaceae</taxon>
        <taxon>Dickeya</taxon>
    </lineage>
</organism>
<name>A0AAP8Q0Q8_9GAMM</name>
<accession>A0AAP8Q0Q8</accession>
<dbReference type="SUPFAM" id="SSF54909">
    <property type="entry name" value="Dimeric alpha+beta barrel"/>
    <property type="match status" value="1"/>
</dbReference>
<dbReference type="RefSeq" id="WP_022634591.1">
    <property type="nucleotide sequence ID" value="NZ_CP017454.1"/>
</dbReference>
<gene>
    <name evidence="2" type="ORF">RUJ08_12185</name>
    <name evidence="3" type="ORF">RXA29_00830</name>
</gene>
<protein>
    <submittedName>
        <fullName evidence="3">DUF1330 domain-containing protein</fullName>
    </submittedName>
</protein>
<dbReference type="EMBL" id="CP136339">
    <property type="protein sequence ID" value="WOA52831.1"/>
    <property type="molecule type" value="Genomic_DNA"/>
</dbReference>
<dbReference type="Proteomes" id="UP001304423">
    <property type="component" value="Chromosome"/>
</dbReference>
<dbReference type="GeneID" id="43517728"/>
<evidence type="ECO:0000313" key="5">
    <source>
        <dbReference type="Proteomes" id="UP001304423"/>
    </source>
</evidence>
<evidence type="ECO:0000313" key="4">
    <source>
        <dbReference type="Proteomes" id="UP001187868"/>
    </source>
</evidence>
<reference evidence="3" key="2">
    <citation type="submission" date="2023-10" db="EMBL/GenBank/DDBJ databases">
        <title>Clonality and diversity in the soft rot Dickeya solani phytopathogen.</title>
        <authorList>
            <person name="Pedron J."/>
            <person name="Van Gijsegem F."/>
            <person name="Portier P."/>
            <person name="Taghouti G."/>
        </authorList>
    </citation>
    <scope>NUCLEOTIDE SEQUENCE</scope>
    <source>
        <strain evidence="3">CFBP5647</strain>
    </source>
</reference>
<dbReference type="Pfam" id="PF07045">
    <property type="entry name" value="DUF1330"/>
    <property type="match status" value="1"/>
</dbReference>
<dbReference type="Gene3D" id="3.30.70.100">
    <property type="match status" value="1"/>
</dbReference>
<dbReference type="EMBL" id="JAWLLM010000012">
    <property type="protein sequence ID" value="MDV7042884.1"/>
    <property type="molecule type" value="Genomic_DNA"/>
</dbReference>
<dbReference type="InterPro" id="IPR010753">
    <property type="entry name" value="DUF1330"/>
</dbReference>
<keyword evidence="4" id="KW-1185">Reference proteome</keyword>
<evidence type="ECO:0000313" key="3">
    <source>
        <dbReference type="EMBL" id="WOA52831.1"/>
    </source>
</evidence>
<dbReference type="PANTHER" id="PTHR41521:SF4">
    <property type="entry name" value="BLR0684 PROTEIN"/>
    <property type="match status" value="1"/>
</dbReference>
<dbReference type="Proteomes" id="UP001187868">
    <property type="component" value="Unassembled WGS sequence"/>
</dbReference>
<feature type="domain" description="DUF1330" evidence="1">
    <location>
        <begin position="6"/>
        <end position="99"/>
    </location>
</feature>
<reference evidence="2 4" key="1">
    <citation type="submission" date="2023-10" db="EMBL/GenBank/DDBJ databases">
        <title>Clonality and diversity in the soft rot Dickeya solani phytopathogen.</title>
        <authorList>
            <person name="Pedron J."/>
            <person name="Van Gijisegem F."/>
            <person name="Portier P."/>
            <person name="Taghouti G."/>
        </authorList>
    </citation>
    <scope>NUCLEOTIDE SEQUENCE [LARGE SCALE GENOMIC DNA]</scope>
    <source>
        <strain evidence="2 4">FVG2-MFV017-A9</strain>
    </source>
</reference>
<evidence type="ECO:0000313" key="2">
    <source>
        <dbReference type="EMBL" id="MDV7042884.1"/>
    </source>
</evidence>
<sequence>MKNSKPAYFIFSVNVTNPEGLKPYQDNVGETVKAYGGQLIVQGANAVSVEGIAPEGRIIILRFDNTEQANAWHRSPEYQAIIHYRLASAKTQAWLVEGI</sequence>